<keyword evidence="2" id="KW-0863">Zinc-finger</keyword>
<protein>
    <recommendedName>
        <fullName evidence="5">EF-hand domain-containing protein</fullName>
    </recommendedName>
</protein>
<evidence type="ECO:0000313" key="6">
    <source>
        <dbReference type="EMBL" id="KAK9931275.1"/>
    </source>
</evidence>
<dbReference type="GO" id="GO:0008270">
    <property type="term" value="F:zinc ion binding"/>
    <property type="evidence" value="ECO:0007669"/>
    <property type="project" value="UniProtKB-KW"/>
</dbReference>
<keyword evidence="4" id="KW-0106">Calcium</keyword>
<dbReference type="Gene3D" id="1.10.238.10">
    <property type="entry name" value="EF-hand"/>
    <property type="match status" value="1"/>
</dbReference>
<organism evidence="6 7">
    <name type="scientific">Rubus argutus</name>
    <name type="common">Southern blackberry</name>
    <dbReference type="NCBI Taxonomy" id="59490"/>
    <lineage>
        <taxon>Eukaryota</taxon>
        <taxon>Viridiplantae</taxon>
        <taxon>Streptophyta</taxon>
        <taxon>Embryophyta</taxon>
        <taxon>Tracheophyta</taxon>
        <taxon>Spermatophyta</taxon>
        <taxon>Magnoliopsida</taxon>
        <taxon>eudicotyledons</taxon>
        <taxon>Gunneridae</taxon>
        <taxon>Pentapetalae</taxon>
        <taxon>rosids</taxon>
        <taxon>fabids</taxon>
        <taxon>Rosales</taxon>
        <taxon>Rosaceae</taxon>
        <taxon>Rosoideae</taxon>
        <taxon>Rosoideae incertae sedis</taxon>
        <taxon>Rubus</taxon>
    </lineage>
</organism>
<dbReference type="AlphaFoldDB" id="A0AAW1X6M5"/>
<reference evidence="6 7" key="1">
    <citation type="journal article" date="2023" name="G3 (Bethesda)">
        <title>A chromosome-length genome assembly and annotation of blackberry (Rubus argutus, cv. 'Hillquist').</title>
        <authorList>
            <person name="Bruna T."/>
            <person name="Aryal R."/>
            <person name="Dudchenko O."/>
            <person name="Sargent D.J."/>
            <person name="Mead D."/>
            <person name="Buti M."/>
            <person name="Cavallini A."/>
            <person name="Hytonen T."/>
            <person name="Andres J."/>
            <person name="Pham M."/>
            <person name="Weisz D."/>
            <person name="Mascagni F."/>
            <person name="Usai G."/>
            <person name="Natali L."/>
            <person name="Bassil N."/>
            <person name="Fernandez G.E."/>
            <person name="Lomsadze A."/>
            <person name="Armour M."/>
            <person name="Olukolu B."/>
            <person name="Poorten T."/>
            <person name="Britton C."/>
            <person name="Davik J."/>
            <person name="Ashrafi H."/>
            <person name="Aiden E.L."/>
            <person name="Borodovsky M."/>
            <person name="Worthington M."/>
        </authorList>
    </citation>
    <scope>NUCLEOTIDE SEQUENCE [LARGE SCALE GENOMIC DNA]</scope>
    <source>
        <strain evidence="6">PI 553951</strain>
    </source>
</reference>
<feature type="domain" description="EF-hand" evidence="5">
    <location>
        <begin position="53"/>
        <end position="88"/>
    </location>
</feature>
<dbReference type="CDD" id="cd00051">
    <property type="entry name" value="EFh"/>
    <property type="match status" value="1"/>
</dbReference>
<dbReference type="InterPro" id="IPR011992">
    <property type="entry name" value="EF-hand-dom_pair"/>
</dbReference>
<dbReference type="InterPro" id="IPR043145">
    <property type="entry name" value="Znf_ZZ_sf"/>
</dbReference>
<feature type="domain" description="EF-hand" evidence="5">
    <location>
        <begin position="18"/>
        <end position="52"/>
    </location>
</feature>
<keyword evidence="1" id="KW-0479">Metal-binding</keyword>
<dbReference type="SUPFAM" id="SSF47473">
    <property type="entry name" value="EF-hand"/>
    <property type="match status" value="1"/>
</dbReference>
<evidence type="ECO:0000259" key="5">
    <source>
        <dbReference type="PROSITE" id="PS50222"/>
    </source>
</evidence>
<dbReference type="EMBL" id="JBEDUW010000004">
    <property type="protein sequence ID" value="KAK9931275.1"/>
    <property type="molecule type" value="Genomic_DNA"/>
</dbReference>
<dbReference type="SUPFAM" id="SSF57850">
    <property type="entry name" value="RING/U-box"/>
    <property type="match status" value="1"/>
</dbReference>
<accession>A0AAW1X6M5</accession>
<dbReference type="InterPro" id="IPR018247">
    <property type="entry name" value="EF_Hand_1_Ca_BS"/>
</dbReference>
<evidence type="ECO:0000256" key="2">
    <source>
        <dbReference type="ARBA" id="ARBA00022771"/>
    </source>
</evidence>
<keyword evidence="3" id="KW-0862">Zinc</keyword>
<dbReference type="Gene3D" id="3.30.60.90">
    <property type="match status" value="1"/>
</dbReference>
<dbReference type="PROSITE" id="PS50222">
    <property type="entry name" value="EF_HAND_2"/>
    <property type="match status" value="2"/>
</dbReference>
<sequence length="214" mass="23529">MEEIREAALAYYDNLPETSKKLASAKFKEIDSDGSGTISMKEFKKSMGSSFDNDSKIMKRSFKELDKNGDGKLDFNEYITLYYLVESGRVMVYCAGNGCEAAPFLKGLYFTCVDCFHENKVETFDLCTSCYRNGDYKHNRDHTNFADNHILLLSKAACNGSTSESNSPGSDSQINRSGSKRKAVFGAIRSINSGVRVANTVGNAVADAASCNIM</sequence>
<keyword evidence="7" id="KW-1185">Reference proteome</keyword>
<dbReference type="Pfam" id="PF13499">
    <property type="entry name" value="EF-hand_7"/>
    <property type="match status" value="1"/>
</dbReference>
<dbReference type="Proteomes" id="UP001457282">
    <property type="component" value="Unassembled WGS sequence"/>
</dbReference>
<dbReference type="SMART" id="SM00054">
    <property type="entry name" value="EFh"/>
    <property type="match status" value="2"/>
</dbReference>
<evidence type="ECO:0000256" key="1">
    <source>
        <dbReference type="ARBA" id="ARBA00022723"/>
    </source>
</evidence>
<dbReference type="InterPro" id="IPR002048">
    <property type="entry name" value="EF_hand_dom"/>
</dbReference>
<name>A0AAW1X6M5_RUBAR</name>
<dbReference type="PROSITE" id="PS00018">
    <property type="entry name" value="EF_HAND_1"/>
    <property type="match status" value="1"/>
</dbReference>
<comment type="caution">
    <text evidence="6">The sequence shown here is derived from an EMBL/GenBank/DDBJ whole genome shotgun (WGS) entry which is preliminary data.</text>
</comment>
<gene>
    <name evidence="6" type="ORF">M0R45_018559</name>
</gene>
<evidence type="ECO:0000256" key="4">
    <source>
        <dbReference type="ARBA" id="ARBA00022837"/>
    </source>
</evidence>
<proteinExistence type="predicted"/>
<evidence type="ECO:0000313" key="7">
    <source>
        <dbReference type="Proteomes" id="UP001457282"/>
    </source>
</evidence>
<evidence type="ECO:0000256" key="3">
    <source>
        <dbReference type="ARBA" id="ARBA00022833"/>
    </source>
</evidence>
<dbReference type="GO" id="GO:0005509">
    <property type="term" value="F:calcium ion binding"/>
    <property type="evidence" value="ECO:0007669"/>
    <property type="project" value="InterPro"/>
</dbReference>